<feature type="compositionally biased region" description="Low complexity" evidence="1">
    <location>
        <begin position="871"/>
        <end position="880"/>
    </location>
</feature>
<protein>
    <submittedName>
        <fullName evidence="3">Endonuclease</fullName>
    </submittedName>
</protein>
<evidence type="ECO:0000313" key="4">
    <source>
        <dbReference type="Proteomes" id="UP001054892"/>
    </source>
</evidence>
<keyword evidence="4" id="KW-1185">Reference proteome</keyword>
<accession>A0ABQ4W8M3</accession>
<evidence type="ECO:0000259" key="2">
    <source>
        <dbReference type="Pfam" id="PF10593"/>
    </source>
</evidence>
<dbReference type="GO" id="GO:0004519">
    <property type="term" value="F:endonuclease activity"/>
    <property type="evidence" value="ECO:0007669"/>
    <property type="project" value="UniProtKB-KW"/>
</dbReference>
<dbReference type="InterPro" id="IPR027417">
    <property type="entry name" value="P-loop_NTPase"/>
</dbReference>
<dbReference type="RefSeq" id="WP_236247285.1">
    <property type="nucleotide sequence ID" value="NZ_BQKM01000021.1"/>
</dbReference>
<feature type="domain" description="Putative endonuclease Z1" evidence="2">
    <location>
        <begin position="396"/>
        <end position="616"/>
    </location>
</feature>
<dbReference type="Pfam" id="PF10593">
    <property type="entry name" value="Z1"/>
    <property type="match status" value="1"/>
</dbReference>
<dbReference type="SUPFAM" id="SSF52540">
    <property type="entry name" value="P-loop containing nucleoside triphosphate hydrolases"/>
    <property type="match status" value="1"/>
</dbReference>
<keyword evidence="3" id="KW-0540">Nuclease</keyword>
<reference evidence="3 4" key="1">
    <citation type="submission" date="2021-12" db="EMBL/GenBank/DDBJ databases">
        <title>Characterization of novel class B3 metallo-beta-lactamase from novel Pseudomonas species.</title>
        <authorList>
            <person name="Yamada K."/>
            <person name="Aoki K."/>
            <person name="Ishii Y."/>
        </authorList>
    </citation>
    <scope>NUCLEOTIDE SEQUENCE [LARGE SCALE GENOMIC DNA]</scope>
    <source>
        <strain evidence="3 4">TUM20286</strain>
    </source>
</reference>
<comment type="caution">
    <text evidence="3">The sequence shown here is derived from an EMBL/GenBank/DDBJ whole genome shotgun (WGS) entry which is preliminary data.</text>
</comment>
<organism evidence="3 4">
    <name type="scientific">Pseudomonas tohonis</name>
    <dbReference type="NCBI Taxonomy" id="2725477"/>
    <lineage>
        <taxon>Bacteria</taxon>
        <taxon>Pseudomonadati</taxon>
        <taxon>Pseudomonadota</taxon>
        <taxon>Gammaproteobacteria</taxon>
        <taxon>Pseudomonadales</taxon>
        <taxon>Pseudomonadaceae</taxon>
        <taxon>Pseudomonas</taxon>
    </lineage>
</organism>
<keyword evidence="3" id="KW-0255">Endonuclease</keyword>
<evidence type="ECO:0000313" key="3">
    <source>
        <dbReference type="EMBL" id="GJN55735.1"/>
    </source>
</evidence>
<feature type="region of interest" description="Disordered" evidence="1">
    <location>
        <begin position="861"/>
        <end position="880"/>
    </location>
</feature>
<proteinExistence type="predicted"/>
<gene>
    <name evidence="3" type="ORF">TUM20286_54870</name>
</gene>
<name>A0ABQ4W8M3_9PSED</name>
<evidence type="ECO:0000256" key="1">
    <source>
        <dbReference type="SAM" id="MobiDB-lite"/>
    </source>
</evidence>
<dbReference type="EMBL" id="BQKM01000021">
    <property type="protein sequence ID" value="GJN55735.1"/>
    <property type="molecule type" value="Genomic_DNA"/>
</dbReference>
<dbReference type="InterPro" id="IPR018310">
    <property type="entry name" value="Put_endonuclease_Z1-dom"/>
</dbReference>
<keyword evidence="3" id="KW-0378">Hydrolase</keyword>
<dbReference type="Proteomes" id="UP001054892">
    <property type="component" value="Unassembled WGS sequence"/>
</dbReference>
<sequence length="880" mass="98845">MTTPQIEAFVRQIRDKLPTHDTPEQAAQALRQDITSMGISFSEEMEQSLTFALEQVVASLEDVEILRRNSLVKKRDPWYTGPAMKDVHWPALKGYLSNSKGWNKDAIASIDESSSEVVSLLANPKSESFRHRGLVVGYVQSGKTANMTAVIAKAVDAGYNLIVLLGGVTNKLRAQTQRRIENDIVNRHRPLWQLYTTEKDDGDFTYPMNGSFTMPVEGRAQLVVMKKVTSRLETFRKTIVDDKGKPKTPLAILRQLKVLLIDDECDQASVNSSDNDYDMTRINAEIRKILKALPSVSYVGYTATPFANVFIDPYPLNQNDLDDLYPEDFITALPRTEGYFGAREVFGFGPDNPDNPESPEEAGRNMIRNVPTEKLGKLRPARAGDKDTFHPQMTDELEKATLWFLLSCAIRRARGQQDKHMTMLVHTSPYIIQHTRMAKLLEGWIKENQDALISKSGDLHNKMNQLLQEESSLVPFEYKDAYSLDDLIPHLSSVLDALEFAVENGESLERLDFTKEPKVYIVVGGTVLARGLTLEGLSVSFFLRTSMQYDTLLQMGRWFGYRQGYEDLPRLWTTAELASNFRALARIEEEIREDISTYQKDNVTPKEFAVRVRAIPGMAITAASKMRHAYRSNISFEGRHVQTIRFDHQSHSKVAGNWDAAVAFINEISGERVIEEQNKRKRWLVRDVSLKEIRKFLLAYDISEHHMDLKKDLLLGYIDQASDSLRQWNVGIITPSGENISAKPLGVLGTVNAARRSQLPGNERGYADIKALMSKSDILIDADPSSATTSDDKGWSGYKERRPNIPLLLLYVIDGKSKKQSDNRADLDAVGDLIGIGIVFPGTQDQAGDYFSVELDAPVPEQAGSEEEALAEALAEALDD</sequence>